<evidence type="ECO:0000256" key="2">
    <source>
        <dbReference type="ARBA" id="ARBA00022803"/>
    </source>
</evidence>
<keyword evidence="5" id="KW-1185">Reference proteome</keyword>
<dbReference type="PANTHER" id="PTHR44858">
    <property type="entry name" value="TETRATRICOPEPTIDE REPEAT PROTEIN 6"/>
    <property type="match status" value="1"/>
</dbReference>
<dbReference type="InterPro" id="IPR050498">
    <property type="entry name" value="Ycf3"/>
</dbReference>
<name>A0ABX1U5X0_9VIBR</name>
<comment type="caution">
    <text evidence="4">The sequence shown here is derived from an EMBL/GenBank/DDBJ whole genome shotgun (WGS) entry which is preliminary data.</text>
</comment>
<dbReference type="PANTHER" id="PTHR44858:SF1">
    <property type="entry name" value="UDP-N-ACETYLGLUCOSAMINE--PEPTIDE N-ACETYLGLUCOSAMINYLTRANSFERASE SPINDLY-RELATED"/>
    <property type="match status" value="1"/>
</dbReference>
<dbReference type="InterPro" id="IPR019734">
    <property type="entry name" value="TPR_rpt"/>
</dbReference>
<keyword evidence="2" id="KW-0802">TPR repeat</keyword>
<dbReference type="SUPFAM" id="SSF48452">
    <property type="entry name" value="TPR-like"/>
    <property type="match status" value="1"/>
</dbReference>
<evidence type="ECO:0000256" key="3">
    <source>
        <dbReference type="SAM" id="SignalP"/>
    </source>
</evidence>
<proteinExistence type="predicted"/>
<evidence type="ECO:0000256" key="1">
    <source>
        <dbReference type="ARBA" id="ARBA00022737"/>
    </source>
</evidence>
<sequence>MSKVLGSLLTLLLSSSLALSSAFAAGSGSYHSNSSSSAERLYNQGVKLMMDKKYAKAEKKFRSAIKKDTELAEAHNNLAYTLRKQGSENYKAALTHYNKAIYLDSKLPEPYMYRGVLYVQMGDKQRALEDHEALVKMGSPLAEELEYVVKNGREKTPEQFFGVSEKL</sequence>
<keyword evidence="3" id="KW-0732">Signal</keyword>
<gene>
    <name evidence="4" type="ORF">HJ568_04130</name>
</gene>
<protein>
    <submittedName>
        <fullName evidence="4">Tetratricopeptide repeat protein</fullName>
    </submittedName>
</protein>
<dbReference type="RefSeq" id="WP_102454675.1">
    <property type="nucleotide sequence ID" value="NZ_JABBXC010000005.1"/>
</dbReference>
<dbReference type="Pfam" id="PF13414">
    <property type="entry name" value="TPR_11"/>
    <property type="match status" value="1"/>
</dbReference>
<dbReference type="Gene3D" id="1.25.40.10">
    <property type="entry name" value="Tetratricopeptide repeat domain"/>
    <property type="match status" value="1"/>
</dbReference>
<feature type="chain" id="PRO_5047229779" evidence="3">
    <location>
        <begin position="25"/>
        <end position="167"/>
    </location>
</feature>
<dbReference type="SMART" id="SM00028">
    <property type="entry name" value="TPR"/>
    <property type="match status" value="3"/>
</dbReference>
<dbReference type="InterPro" id="IPR011990">
    <property type="entry name" value="TPR-like_helical_dom_sf"/>
</dbReference>
<keyword evidence="1" id="KW-0677">Repeat</keyword>
<feature type="signal peptide" evidence="3">
    <location>
        <begin position="1"/>
        <end position="24"/>
    </location>
</feature>
<dbReference type="EMBL" id="JABCJR010000006">
    <property type="protein sequence ID" value="NMR69160.1"/>
    <property type="molecule type" value="Genomic_DNA"/>
</dbReference>
<accession>A0ABX1U5X0</accession>
<reference evidence="4 5" key="1">
    <citation type="submission" date="2020-04" db="EMBL/GenBank/DDBJ databases">
        <title>WGS-Seq of Vibrio isolated by the O'Toole Lab.</title>
        <authorList>
            <person name="Mckone K.P."/>
            <person name="Whitaker R."/>
            <person name="Sevigney J.L."/>
            <person name="Herring J.B."/>
            <person name="O'Toole G."/>
        </authorList>
    </citation>
    <scope>NUCLEOTIDE SEQUENCE [LARGE SCALE GENOMIC DNA]</scope>
    <source>
        <strain evidence="4 5">BS_02</strain>
    </source>
</reference>
<evidence type="ECO:0000313" key="4">
    <source>
        <dbReference type="EMBL" id="NMR69160.1"/>
    </source>
</evidence>
<evidence type="ECO:0000313" key="5">
    <source>
        <dbReference type="Proteomes" id="UP000590068"/>
    </source>
</evidence>
<dbReference type="Proteomes" id="UP000590068">
    <property type="component" value="Unassembled WGS sequence"/>
</dbReference>
<organism evidence="4 5">
    <name type="scientific">Vibrio breoganii</name>
    <dbReference type="NCBI Taxonomy" id="553239"/>
    <lineage>
        <taxon>Bacteria</taxon>
        <taxon>Pseudomonadati</taxon>
        <taxon>Pseudomonadota</taxon>
        <taxon>Gammaproteobacteria</taxon>
        <taxon>Vibrionales</taxon>
        <taxon>Vibrionaceae</taxon>
        <taxon>Vibrio</taxon>
    </lineage>
</organism>